<accession>A0ACB9HPS9</accession>
<dbReference type="EMBL" id="CM042028">
    <property type="protein sequence ID" value="KAI3797734.1"/>
    <property type="molecule type" value="Genomic_DNA"/>
</dbReference>
<name>A0ACB9HPS9_9ASTR</name>
<protein>
    <submittedName>
        <fullName evidence="1">Uncharacterized protein</fullName>
    </submittedName>
</protein>
<sequence>MKASLSCKVNRRRKCYILGAMFGPFSFINVSSGGEAENDMKIMVEIAVAFRIMQLLYKDCVSSKHKTSIAVLSPHPAQVKFMQQKLKNHQQNNEFFKVRVGCFHDYQRGGAYVVIISTVGADEDEANTNANVYLTWARCVRDERVHLKGVWKSLIVEAKARECFFRADENKDLAKVIFEVKKDLQQLDELLSGETFRHLVLFLFISSQRALLSLYRRLEGIIGMYTQEYIDHCKARCVQRGSEYPMKWPAGSQIVQYTTHANRCDEMAVNTIVHGCDGGDLGIPFELTEQEKNVVSFDKSSFIIGRSGTGKTTVLTMKLFQNEQLHHLACEGFHEVMKSKEEAKQDVLRQLFVTFSSKLCYAVGQNFGEWKRLTCGWGSSSQSSPTCIGDIDQLIFSEDILEKIIHLSHDVYPLIITFHRFLLMLDGTVGTSYFERFPNFRHLVYGNKTSTLRLGVMEQFMRLIVNDLHQRLEVEGYTGEMMDYEYVDEVQDLLMRQIMLFKYVCANVHEGFAFSGDTAQAIAKGIGFRFEDISVINLLCHFFPLCVDALSPETSRIDGDLPILLETDTNNDAIKFIFERNGYCSQVITGFGAEQVVLVRDGSLKEKVVDVVGKNALVLTIMESKGLEFQWKIIYNYMTDKDLLNSPCSCFNMQKHAVLCSELKQLYVAITRTRQRLWICESTGFSRPIYDYWKKLSLVEVKNLSDSFAYKMQIPSSIDEWRSRGIKLFYENNFRMAQMCFLKAGDEHSEKMAHAYHLRAISDKVQISQLVREKCLKDAAEFFSSIGKKVLAAECFYEIADYRTAGCIYKNESMWEKAGNCFYLAKCYELEVEEYEKAGDFAKCLSACTDGKLFEIGFELLGRCGDCGSPVQLLLHKGAHYFFSMKDSENMMKFVRIFCEKDKMRSFLTKRRCFDELIILEKEWINFEEAAEVMHKEKEWGNFEEAAEVTHKGAHNYFSIKYFAGMMKFVRSFYDKGEM</sequence>
<evidence type="ECO:0000313" key="2">
    <source>
        <dbReference type="Proteomes" id="UP001056120"/>
    </source>
</evidence>
<reference evidence="1 2" key="2">
    <citation type="journal article" date="2022" name="Mol. Ecol. Resour.">
        <title>The genomes of chicory, endive, great burdock and yacon provide insights into Asteraceae paleo-polyploidization history and plant inulin production.</title>
        <authorList>
            <person name="Fan W."/>
            <person name="Wang S."/>
            <person name="Wang H."/>
            <person name="Wang A."/>
            <person name="Jiang F."/>
            <person name="Liu H."/>
            <person name="Zhao H."/>
            <person name="Xu D."/>
            <person name="Zhang Y."/>
        </authorList>
    </citation>
    <scope>NUCLEOTIDE SEQUENCE [LARGE SCALE GENOMIC DNA]</scope>
    <source>
        <strain evidence="2">cv. Yunnan</strain>
        <tissue evidence="1">Leaves</tissue>
    </source>
</reference>
<reference evidence="2" key="1">
    <citation type="journal article" date="2022" name="Mol. Ecol. Resour.">
        <title>The genomes of chicory, endive, great burdock and yacon provide insights into Asteraceae palaeo-polyploidization history and plant inulin production.</title>
        <authorList>
            <person name="Fan W."/>
            <person name="Wang S."/>
            <person name="Wang H."/>
            <person name="Wang A."/>
            <person name="Jiang F."/>
            <person name="Liu H."/>
            <person name="Zhao H."/>
            <person name="Xu D."/>
            <person name="Zhang Y."/>
        </authorList>
    </citation>
    <scope>NUCLEOTIDE SEQUENCE [LARGE SCALE GENOMIC DNA]</scope>
    <source>
        <strain evidence="2">cv. Yunnan</strain>
    </source>
</reference>
<proteinExistence type="predicted"/>
<evidence type="ECO:0000313" key="1">
    <source>
        <dbReference type="EMBL" id="KAI3797734.1"/>
    </source>
</evidence>
<dbReference type="Proteomes" id="UP001056120">
    <property type="component" value="Linkage Group LG11"/>
</dbReference>
<gene>
    <name evidence="1" type="ORF">L1987_32997</name>
</gene>
<keyword evidence="2" id="KW-1185">Reference proteome</keyword>
<organism evidence="1 2">
    <name type="scientific">Smallanthus sonchifolius</name>
    <dbReference type="NCBI Taxonomy" id="185202"/>
    <lineage>
        <taxon>Eukaryota</taxon>
        <taxon>Viridiplantae</taxon>
        <taxon>Streptophyta</taxon>
        <taxon>Embryophyta</taxon>
        <taxon>Tracheophyta</taxon>
        <taxon>Spermatophyta</taxon>
        <taxon>Magnoliopsida</taxon>
        <taxon>eudicotyledons</taxon>
        <taxon>Gunneridae</taxon>
        <taxon>Pentapetalae</taxon>
        <taxon>asterids</taxon>
        <taxon>campanulids</taxon>
        <taxon>Asterales</taxon>
        <taxon>Asteraceae</taxon>
        <taxon>Asteroideae</taxon>
        <taxon>Heliantheae alliance</taxon>
        <taxon>Millerieae</taxon>
        <taxon>Smallanthus</taxon>
    </lineage>
</organism>
<comment type="caution">
    <text evidence="1">The sequence shown here is derived from an EMBL/GenBank/DDBJ whole genome shotgun (WGS) entry which is preliminary data.</text>
</comment>